<dbReference type="Gene3D" id="2.60.40.740">
    <property type="match status" value="1"/>
</dbReference>
<dbReference type="Gene3D" id="2.60.40.10">
    <property type="entry name" value="Immunoglobulins"/>
    <property type="match status" value="2"/>
</dbReference>
<name>A0ABT1ZD66_9MICO</name>
<comment type="caution">
    <text evidence="5">The sequence shown here is derived from an EMBL/GenBank/DDBJ whole genome shotgun (WGS) entry which is preliminary data.</text>
</comment>
<gene>
    <name evidence="5" type="ORF">NUH29_03635</name>
</gene>
<dbReference type="PROSITE" id="PS51318">
    <property type="entry name" value="TAT"/>
    <property type="match status" value="1"/>
</dbReference>
<evidence type="ECO:0000256" key="1">
    <source>
        <dbReference type="SAM" id="Phobius"/>
    </source>
</evidence>
<dbReference type="InterPro" id="IPR048052">
    <property type="entry name" value="FM1-like"/>
</dbReference>
<keyword evidence="6" id="KW-1185">Reference proteome</keyword>
<organism evidence="5 6">
    <name type="scientific">Protaetiibacter mangrovi</name>
    <dbReference type="NCBI Taxonomy" id="2970926"/>
    <lineage>
        <taxon>Bacteria</taxon>
        <taxon>Bacillati</taxon>
        <taxon>Actinomycetota</taxon>
        <taxon>Actinomycetes</taxon>
        <taxon>Micrococcales</taxon>
        <taxon>Microbacteriaceae</taxon>
        <taxon>Protaetiibacter</taxon>
    </lineage>
</organism>
<keyword evidence="1" id="KW-1133">Transmembrane helix</keyword>
<dbReference type="EMBL" id="JANTHX010000004">
    <property type="protein sequence ID" value="MCS0498641.1"/>
    <property type="molecule type" value="Genomic_DNA"/>
</dbReference>
<dbReference type="Pfam" id="PF17802">
    <property type="entry name" value="SpaA"/>
    <property type="match status" value="1"/>
</dbReference>
<protein>
    <submittedName>
        <fullName evidence="5">SpaH/EbpB family LPXTG-anchored major pilin</fullName>
    </submittedName>
</protein>
<dbReference type="RefSeq" id="WP_258797627.1">
    <property type="nucleotide sequence ID" value="NZ_JANTHX010000004.1"/>
</dbReference>
<evidence type="ECO:0000313" key="5">
    <source>
        <dbReference type="EMBL" id="MCS0498641.1"/>
    </source>
</evidence>
<proteinExistence type="predicted"/>
<evidence type="ECO:0000259" key="4">
    <source>
        <dbReference type="Pfam" id="PF17802"/>
    </source>
</evidence>
<sequence length="532" mass="54304">MTTISTHSRTRRAVAAAAALAVGLLGAAGLAGSASAAPIGGVGNIDAAQDGHGSLVITKYEKSATNGATAGDGTPTTVSGTTIDGVTFSLTPVVTDPAGTRLDLLTDAGWQAAGAIEAAWSASAPTTFIAGYTTGTATTQTTAGGGIATFANLPFGLYLVQETTPLAEGITDPAQPFLVTIPFPTATLAGNTNEWLYTVNVYPKNAVTDLTKQVITTDAAFYTEASYVSWTVAAAVPQLPAGQDLTQFRLEDTIDTADLAFVPVATATPTGVSGYAVRAYAAGSSTPLAGLTSSMYSIDESAAATGTVQLVFNATGLAYLQANAQGGSVQFDVPTEVVTPGIKTLVNDVTSYINSSTLDADAEQPFGELLIFKYATTSGATPTQTPLSGAKFRLYSDTSGDGVADAGELVTIDGETEWEVTNVDGELTIQGIKPGDYLLVESAAPAGYRTPSGASLGSVDNPYDVTVVEGAADSATAVNYQAVENYQVAPWELPFTGGNGVVTFSLVGAGLMALALGFAFVAFRRRKQAEQH</sequence>
<evidence type="ECO:0000256" key="2">
    <source>
        <dbReference type="SAM" id="SignalP"/>
    </source>
</evidence>
<dbReference type="InterPro" id="IPR006311">
    <property type="entry name" value="TAT_signal"/>
</dbReference>
<feature type="domain" description="Gram-positive pilin subunit D1 N-terminal" evidence="3">
    <location>
        <begin position="64"/>
        <end position="205"/>
    </location>
</feature>
<dbReference type="InterPro" id="IPR041033">
    <property type="entry name" value="SpaA_PFL_dom_1"/>
</dbReference>
<keyword evidence="1" id="KW-0812">Transmembrane</keyword>
<dbReference type="SUPFAM" id="SSF117074">
    <property type="entry name" value="Hypothetical protein PA1324"/>
    <property type="match status" value="1"/>
</dbReference>
<dbReference type="NCBIfam" id="NF033902">
    <property type="entry name" value="iso_D2_wall_anc"/>
    <property type="match status" value="1"/>
</dbReference>
<dbReference type="InterPro" id="IPR032364">
    <property type="entry name" value="GramPos_pilinD1_N"/>
</dbReference>
<dbReference type="Pfam" id="PF16555">
    <property type="entry name" value="GramPos_pilinD1"/>
    <property type="match status" value="1"/>
</dbReference>
<feature type="transmembrane region" description="Helical" evidence="1">
    <location>
        <begin position="501"/>
        <end position="523"/>
    </location>
</feature>
<dbReference type="InterPro" id="IPR013783">
    <property type="entry name" value="Ig-like_fold"/>
</dbReference>
<reference evidence="5 6" key="1">
    <citation type="submission" date="2022-08" db="EMBL/GenBank/DDBJ databases">
        <authorList>
            <person name="Li F."/>
        </authorList>
    </citation>
    <scope>NUCLEOTIDE SEQUENCE [LARGE SCALE GENOMIC DNA]</scope>
    <source>
        <strain evidence="5 6">10F1B-8-1</strain>
    </source>
</reference>
<accession>A0ABT1ZD66</accession>
<feature type="domain" description="SpaA-like prealbumin fold" evidence="4">
    <location>
        <begin position="383"/>
        <end position="451"/>
    </location>
</feature>
<feature type="signal peptide" evidence="2">
    <location>
        <begin position="1"/>
        <end position="36"/>
    </location>
</feature>
<evidence type="ECO:0000313" key="6">
    <source>
        <dbReference type="Proteomes" id="UP001205337"/>
    </source>
</evidence>
<evidence type="ECO:0000259" key="3">
    <source>
        <dbReference type="Pfam" id="PF16555"/>
    </source>
</evidence>
<keyword evidence="2" id="KW-0732">Signal</keyword>
<keyword evidence="1" id="KW-0472">Membrane</keyword>
<feature type="chain" id="PRO_5045052400" evidence="2">
    <location>
        <begin position="37"/>
        <end position="532"/>
    </location>
</feature>
<dbReference type="NCBIfam" id="TIGR01167">
    <property type="entry name" value="LPXTG_anchor"/>
    <property type="match status" value="1"/>
</dbReference>
<dbReference type="Proteomes" id="UP001205337">
    <property type="component" value="Unassembled WGS sequence"/>
</dbReference>